<comment type="caution">
    <text evidence="9">The sequence shown here is derived from an EMBL/GenBank/DDBJ whole genome shotgun (WGS) entry which is preliminary data.</text>
</comment>
<evidence type="ECO:0000256" key="3">
    <source>
        <dbReference type="ARBA" id="ARBA00022475"/>
    </source>
</evidence>
<feature type="transmembrane region" description="Helical" evidence="8">
    <location>
        <begin position="24"/>
        <end position="43"/>
    </location>
</feature>
<feature type="transmembrane region" description="Helical" evidence="8">
    <location>
        <begin position="117"/>
        <end position="140"/>
    </location>
</feature>
<evidence type="ECO:0000313" key="9">
    <source>
        <dbReference type="EMBL" id="TXC70346.1"/>
    </source>
</evidence>
<keyword evidence="3" id="KW-1003">Cell membrane</keyword>
<keyword evidence="10" id="KW-1185">Reference proteome</keyword>
<feature type="transmembrane region" description="Helical" evidence="8">
    <location>
        <begin position="146"/>
        <end position="165"/>
    </location>
</feature>
<evidence type="ECO:0000256" key="2">
    <source>
        <dbReference type="ARBA" id="ARBA00007776"/>
    </source>
</evidence>
<dbReference type="GO" id="GO:0008360">
    <property type="term" value="P:regulation of cell shape"/>
    <property type="evidence" value="ECO:0007669"/>
    <property type="project" value="UniProtKB-KW"/>
</dbReference>
<keyword evidence="4 8" id="KW-0812">Transmembrane</keyword>
<keyword evidence="7 8" id="KW-0472">Membrane</keyword>
<dbReference type="InterPro" id="IPR007227">
    <property type="entry name" value="Cell_shape_determining_MreD"/>
</dbReference>
<comment type="subcellular location">
    <subcellularLocation>
        <location evidence="1">Cell membrane</location>
        <topology evidence="1">Multi-pass membrane protein</topology>
    </subcellularLocation>
</comment>
<sequence length="174" mass="18895">MTAQPNTVDYRPFAPTLGARRVRAIAAATVVAGSLATIIPVVATIPILPPLGLVMLLAWRLLARFAFRPWAAAPLGLFDDLVSGQPLGSAVLLWSLCFLAIDMLEQRLAFRDYWQDWLIASGLIACVIIAGRFIAVPVGAHVDTVLLAQIVMTLLLFPLAARIVARVERKRGEE</sequence>
<proteinExistence type="inferred from homology"/>
<reference evidence="9 10" key="1">
    <citation type="journal article" date="2013" name="Antonie Van Leeuwenhoek">
        <title>Sphingomonas ginsenosidivorax sp. nov., with the ability to transform ginsenosides.</title>
        <authorList>
            <person name="Jin X.F."/>
            <person name="Kim J.K."/>
            <person name="Liu Q.M."/>
            <person name="Kang M.S."/>
            <person name="He D."/>
            <person name="Jin F.X."/>
            <person name="Kim S.C."/>
            <person name="Im W.T."/>
        </authorList>
    </citation>
    <scope>NUCLEOTIDE SEQUENCE [LARGE SCALE GENOMIC DNA]</scope>
    <source>
        <strain evidence="9 10">KHI67</strain>
    </source>
</reference>
<protein>
    <submittedName>
        <fullName evidence="9">Rod shape-determining protein MreD</fullName>
    </submittedName>
</protein>
<evidence type="ECO:0000256" key="5">
    <source>
        <dbReference type="ARBA" id="ARBA00022960"/>
    </source>
</evidence>
<keyword evidence="6 8" id="KW-1133">Transmembrane helix</keyword>
<evidence type="ECO:0000256" key="8">
    <source>
        <dbReference type="SAM" id="Phobius"/>
    </source>
</evidence>
<evidence type="ECO:0000256" key="7">
    <source>
        <dbReference type="ARBA" id="ARBA00023136"/>
    </source>
</evidence>
<dbReference type="EMBL" id="VOQR01000001">
    <property type="protein sequence ID" value="TXC70346.1"/>
    <property type="molecule type" value="Genomic_DNA"/>
</dbReference>
<evidence type="ECO:0000256" key="6">
    <source>
        <dbReference type="ARBA" id="ARBA00022989"/>
    </source>
</evidence>
<dbReference type="AlphaFoldDB" id="A0A5C6UE07"/>
<evidence type="ECO:0000256" key="4">
    <source>
        <dbReference type="ARBA" id="ARBA00022692"/>
    </source>
</evidence>
<comment type="similarity">
    <text evidence="2">Belongs to the MreD family.</text>
</comment>
<keyword evidence="5" id="KW-0133">Cell shape</keyword>
<dbReference type="RefSeq" id="WP_147080451.1">
    <property type="nucleotide sequence ID" value="NZ_VOQR01000001.1"/>
</dbReference>
<dbReference type="GO" id="GO:0005886">
    <property type="term" value="C:plasma membrane"/>
    <property type="evidence" value="ECO:0007669"/>
    <property type="project" value="UniProtKB-SubCell"/>
</dbReference>
<feature type="transmembrane region" description="Helical" evidence="8">
    <location>
        <begin position="87"/>
        <end position="105"/>
    </location>
</feature>
<name>A0A5C6UE07_9SPHN</name>
<evidence type="ECO:0000313" key="10">
    <source>
        <dbReference type="Proteomes" id="UP000321250"/>
    </source>
</evidence>
<dbReference type="Pfam" id="PF04093">
    <property type="entry name" value="MreD"/>
    <property type="match status" value="1"/>
</dbReference>
<dbReference type="OrthoDB" id="7426601at2"/>
<dbReference type="Proteomes" id="UP000321250">
    <property type="component" value="Unassembled WGS sequence"/>
</dbReference>
<gene>
    <name evidence="9" type="ORF">FSB78_04865</name>
</gene>
<organism evidence="9 10">
    <name type="scientific">Sphingomonas ginsenosidivorax</name>
    <dbReference type="NCBI Taxonomy" id="862135"/>
    <lineage>
        <taxon>Bacteria</taxon>
        <taxon>Pseudomonadati</taxon>
        <taxon>Pseudomonadota</taxon>
        <taxon>Alphaproteobacteria</taxon>
        <taxon>Sphingomonadales</taxon>
        <taxon>Sphingomonadaceae</taxon>
        <taxon>Sphingomonas</taxon>
    </lineage>
</organism>
<evidence type="ECO:0000256" key="1">
    <source>
        <dbReference type="ARBA" id="ARBA00004651"/>
    </source>
</evidence>
<accession>A0A5C6UE07</accession>